<evidence type="ECO:0000259" key="3">
    <source>
        <dbReference type="SMART" id="SM00474"/>
    </source>
</evidence>
<dbReference type="SUPFAM" id="SSF53098">
    <property type="entry name" value="Ribonuclease H-like"/>
    <property type="match status" value="1"/>
</dbReference>
<dbReference type="GO" id="GO:0006139">
    <property type="term" value="P:nucleobase-containing compound metabolic process"/>
    <property type="evidence" value="ECO:0007669"/>
    <property type="project" value="InterPro"/>
</dbReference>
<dbReference type="InterPro" id="IPR002562">
    <property type="entry name" value="3'-5'_exonuclease_dom"/>
</dbReference>
<reference evidence="4" key="1">
    <citation type="submission" date="2023-08" db="EMBL/GenBank/DDBJ databases">
        <title>Draft sequence of the Babesia gibsoni genome.</title>
        <authorList>
            <person name="Yamagishi J.Y."/>
            <person name="Xuan X.X."/>
        </authorList>
    </citation>
    <scope>NUCLEOTIDE SEQUENCE</scope>
    <source>
        <strain evidence="4">Azabu</strain>
    </source>
</reference>
<evidence type="ECO:0000256" key="2">
    <source>
        <dbReference type="ARBA" id="ARBA00022801"/>
    </source>
</evidence>
<dbReference type="Pfam" id="PF01612">
    <property type="entry name" value="DNA_pol_A_exo1"/>
    <property type="match status" value="1"/>
</dbReference>
<dbReference type="EMBL" id="JAVEPI010000002">
    <property type="protein sequence ID" value="KAK1443940.1"/>
    <property type="molecule type" value="Genomic_DNA"/>
</dbReference>
<feature type="domain" description="3'-5' exonuclease" evidence="3">
    <location>
        <begin position="82"/>
        <end position="254"/>
    </location>
</feature>
<keyword evidence="1" id="KW-0540">Nuclease</keyword>
<accession>A0AAD8PEM6</accession>
<dbReference type="PANTHER" id="PTHR13620:SF104">
    <property type="entry name" value="EXONUCLEASE 3'-5' DOMAIN-CONTAINING PROTEIN 2"/>
    <property type="match status" value="1"/>
</dbReference>
<gene>
    <name evidence="4" type="ORF">BgAZ_208160</name>
</gene>
<protein>
    <submittedName>
        <fullName evidence="4">Ribonuclease H superfamily protein</fullName>
    </submittedName>
</protein>
<dbReference type="AlphaFoldDB" id="A0AAD8PEM6"/>
<dbReference type="InterPro" id="IPR036397">
    <property type="entry name" value="RNaseH_sf"/>
</dbReference>
<keyword evidence="5" id="KW-1185">Reference proteome</keyword>
<sequence>MFKRLGTLSSIVFSHRCYFTPPSLIKHILCNCNSSPLGLPQRITSSPHGWSVLPHVHGFSNAIQRFSKRAEFKGSIIVIDNDNVDALHVPLQPFVRAGCVGFDLEYVTDYYSSIYRMSLGIRRPALIQVASRDICVIYLIYKIGHIPDSLSQILLSDHIVKVSHGAPTDMRLIHRHFGLRARNFVDLRSIALQLKLRPCSLQTVVKTVLGITLDKEQQCSNWEAETLSKEQLQYAATDAWVTLEVFHRLNHTKLTKLSVNQDGDVETAT</sequence>
<evidence type="ECO:0000313" key="4">
    <source>
        <dbReference type="EMBL" id="KAK1443940.1"/>
    </source>
</evidence>
<dbReference type="GO" id="GO:0003676">
    <property type="term" value="F:nucleic acid binding"/>
    <property type="evidence" value="ECO:0007669"/>
    <property type="project" value="InterPro"/>
</dbReference>
<dbReference type="GO" id="GO:0005737">
    <property type="term" value="C:cytoplasm"/>
    <property type="evidence" value="ECO:0007669"/>
    <property type="project" value="TreeGrafter"/>
</dbReference>
<organism evidence="4 5">
    <name type="scientific">Babesia gibsoni</name>
    <dbReference type="NCBI Taxonomy" id="33632"/>
    <lineage>
        <taxon>Eukaryota</taxon>
        <taxon>Sar</taxon>
        <taxon>Alveolata</taxon>
        <taxon>Apicomplexa</taxon>
        <taxon>Aconoidasida</taxon>
        <taxon>Piroplasmida</taxon>
        <taxon>Babesiidae</taxon>
        <taxon>Babesia</taxon>
    </lineage>
</organism>
<dbReference type="Gene3D" id="3.30.420.10">
    <property type="entry name" value="Ribonuclease H-like superfamily/Ribonuclease H"/>
    <property type="match status" value="1"/>
</dbReference>
<dbReference type="Proteomes" id="UP001230268">
    <property type="component" value="Unassembled WGS sequence"/>
</dbReference>
<comment type="caution">
    <text evidence="4">The sequence shown here is derived from an EMBL/GenBank/DDBJ whole genome shotgun (WGS) entry which is preliminary data.</text>
</comment>
<proteinExistence type="predicted"/>
<evidence type="ECO:0000256" key="1">
    <source>
        <dbReference type="ARBA" id="ARBA00022722"/>
    </source>
</evidence>
<dbReference type="SMART" id="SM00474">
    <property type="entry name" value="35EXOc"/>
    <property type="match status" value="1"/>
</dbReference>
<evidence type="ECO:0000313" key="5">
    <source>
        <dbReference type="Proteomes" id="UP001230268"/>
    </source>
</evidence>
<dbReference type="GO" id="GO:0008408">
    <property type="term" value="F:3'-5' exonuclease activity"/>
    <property type="evidence" value="ECO:0007669"/>
    <property type="project" value="InterPro"/>
</dbReference>
<dbReference type="InterPro" id="IPR012337">
    <property type="entry name" value="RNaseH-like_sf"/>
</dbReference>
<name>A0AAD8PEM6_BABGI</name>
<dbReference type="GO" id="GO:0005634">
    <property type="term" value="C:nucleus"/>
    <property type="evidence" value="ECO:0007669"/>
    <property type="project" value="TreeGrafter"/>
</dbReference>
<dbReference type="PANTHER" id="PTHR13620">
    <property type="entry name" value="3-5 EXONUCLEASE"/>
    <property type="match status" value="1"/>
</dbReference>
<dbReference type="CDD" id="cd06141">
    <property type="entry name" value="WRN_exo"/>
    <property type="match status" value="1"/>
</dbReference>
<dbReference type="InterPro" id="IPR051132">
    <property type="entry name" value="3-5_Exonuclease_domain"/>
</dbReference>
<keyword evidence="2" id="KW-0378">Hydrolase</keyword>